<evidence type="ECO:0000313" key="4">
    <source>
        <dbReference type="Proteomes" id="UP000764045"/>
    </source>
</evidence>
<evidence type="ECO:0000259" key="2">
    <source>
        <dbReference type="PROSITE" id="PS50853"/>
    </source>
</evidence>
<feature type="domain" description="Fibronectin type-III" evidence="2">
    <location>
        <begin position="922"/>
        <end position="1009"/>
    </location>
</feature>
<protein>
    <submittedName>
        <fullName evidence="3">Fibronectin type III domain-containing protein</fullName>
    </submittedName>
</protein>
<reference evidence="3 4" key="1">
    <citation type="journal article" date="2021" name="Sci. Rep.">
        <title>The distribution of antibiotic resistance genes in chicken gut microbiota commensals.</title>
        <authorList>
            <person name="Juricova H."/>
            <person name="Matiasovicova J."/>
            <person name="Kubasova T."/>
            <person name="Cejkova D."/>
            <person name="Rychlik I."/>
        </authorList>
    </citation>
    <scope>NUCLEOTIDE SEQUENCE [LARGE SCALE GENOMIC DNA]</scope>
    <source>
        <strain evidence="3 4">An819</strain>
    </source>
</reference>
<dbReference type="InterPro" id="IPR036116">
    <property type="entry name" value="FN3_sf"/>
</dbReference>
<dbReference type="PANTHER" id="PTHR46957">
    <property type="entry name" value="CYTOKINE RECEPTOR"/>
    <property type="match status" value="1"/>
</dbReference>
<gene>
    <name evidence="3" type="ORF">H6B30_01185</name>
</gene>
<feature type="domain" description="Fibronectin type-III" evidence="2">
    <location>
        <begin position="1104"/>
        <end position="1189"/>
    </location>
</feature>
<dbReference type="InterPro" id="IPR003961">
    <property type="entry name" value="FN3_dom"/>
</dbReference>
<dbReference type="RefSeq" id="WP_205107076.1">
    <property type="nucleotide sequence ID" value="NZ_JACJJL010000001.1"/>
</dbReference>
<sequence>MKRRLYSAVAAMLMALAATAQVTTAYDVSGSIGPYTEISGGTAIGLLPDGEDLNETVLDGEGHAIAKDTVVTGMPIGFDFKFNNQAMNRFAIGANGYLLLGRDRVVVNNSARNAFNLMSNDDVSNALGAVSRGKACRIEGTEISYRTEGQAPNRTLTVQYKNLGIDVGNWDPIYVTVQLQIRLHEDGRAEMVFNGWKPDNEDMPAYYSMKVFLKGDGDDRLQLGGSYTDFTLSTGDATNITWNNDNYPADGQAYTFTPPADCEKPAAQPTGLTLQSYSTRVEGSFTPAAGADHYLVLVTGGQSMDEMPADGVQYAAGDSIGNALVVAYDTLTAFSTPDVLSGAGQYTVCVMAANSLCMYGPKYLTETPLQATTTTLPDAPASVTAEASDINAITVGIRANANGDRVLVAMTTEPTFDQFQQITGIGAFGTPTGNLAAGDEIEGGGTVVYAGEARDGISVTGLNPNTAYYLMAWSIGPDGQCSSTSATATTATGGEVPYSPDFSKMKQNVAPMGWQTDEDGFNLGQEYNGPYNISCRVMQADHTNGVEHSITSPWIKLADGSNRVLMDVNMTCYQGRVNAPYNNWEANDTVLVQVSADGEQFTTIYGMGPATRPYIADLDSYVTIRMPFDGFAGDKVKVRITWKTFTNPTFTIKNFTVEEKKDCDYPIDLHTVDGSVAGNVASIDWTRQGNENEWELRYKPAGSEEWSQTVQVLNKPFTFADLPGLTYIDVQLRAKCDASTHSEWSDTLRFRTGYTMPFTERFDATELPSGWEPRSGVLATPTVFDDGARTAWQFSSSSFMRGLMFSPSSLDACNEWLVMPTLDMDDGSANYVLTLYLTNMQQGQGTDDSYAVVVSRDGETFNEADVVSTFAATELPQAGASGSISVPLRGYSGMVRPALYISSTDGRPATLKLDSVAVTPTCPQDVSAITLSDTTETSVKVSWQTSAERSYIFIRRAGDTAKPYIETEQTQHEFTSLEPRTDYEIGITKVCEPGDTARVTITRVTTLAADGCPMPEGLRAEPQKYAIALSWNGEGQSYNVRYRRSGTEAWTQRATTGTSFVISGLDDATAYDYAVQSQCNTLEADTSAYTPTATATTLAETCFPPTEITVCPGYNSATATWAGEAESYRLAYARAGSDEWTEAAVTGNTYTIEGLEPQTDYRLRMRSFCSATDSSLWSDEVAFATTALPECVTPFDLAVSNISESTAMLSWQAGEGNLRWNLHWRKSDASAWTEVDGLTATSYELAGLEEGASYLWSVMAECELNESRWATQNRFTTTLSGIGTADISGVSVFVKGGVLNIVNPEHAHIGSIRIFNSAGQMVKAYDVDTAENVFIPLGSTAGQVLVIKIAGRDSERTIKVGI</sequence>
<dbReference type="CDD" id="cd00063">
    <property type="entry name" value="FN3"/>
    <property type="match status" value="4"/>
</dbReference>
<dbReference type="InterPro" id="IPR013783">
    <property type="entry name" value="Ig-like_fold"/>
</dbReference>
<dbReference type="Gene3D" id="2.60.40.10">
    <property type="entry name" value="Immunoglobulins"/>
    <property type="match status" value="5"/>
</dbReference>
<accession>A0A938WJT5</accession>
<dbReference type="PANTHER" id="PTHR46957:SF3">
    <property type="entry name" value="CYTOKINE RECEPTOR"/>
    <property type="match status" value="1"/>
</dbReference>
<name>A0A938WJT5_9BACT</name>
<dbReference type="SMART" id="SM00060">
    <property type="entry name" value="FN3"/>
    <property type="match status" value="5"/>
</dbReference>
<dbReference type="EMBL" id="JACJJL010000001">
    <property type="protein sequence ID" value="MBM6660381.1"/>
    <property type="molecule type" value="Genomic_DNA"/>
</dbReference>
<feature type="domain" description="Fibronectin type-III" evidence="2">
    <location>
        <begin position="1014"/>
        <end position="1100"/>
    </location>
</feature>
<feature type="signal peptide" evidence="1">
    <location>
        <begin position="1"/>
        <end position="20"/>
    </location>
</feature>
<dbReference type="Proteomes" id="UP000764045">
    <property type="component" value="Unassembled WGS sequence"/>
</dbReference>
<proteinExistence type="predicted"/>
<evidence type="ECO:0000313" key="3">
    <source>
        <dbReference type="EMBL" id="MBM6660381.1"/>
    </source>
</evidence>
<keyword evidence="4" id="KW-1185">Reference proteome</keyword>
<dbReference type="PROSITE" id="PS50853">
    <property type="entry name" value="FN3"/>
    <property type="match status" value="4"/>
</dbReference>
<comment type="caution">
    <text evidence="3">The sequence shown here is derived from an EMBL/GenBank/DDBJ whole genome shotgun (WGS) entry which is preliminary data.</text>
</comment>
<dbReference type="GO" id="GO:0016020">
    <property type="term" value="C:membrane"/>
    <property type="evidence" value="ECO:0007669"/>
    <property type="project" value="UniProtKB-SubCell"/>
</dbReference>
<organism evidence="3 4">
    <name type="scientific">Marseilla massiliensis</name>
    <dbReference type="NCBI Taxonomy" id="1841864"/>
    <lineage>
        <taxon>Bacteria</taxon>
        <taxon>Pseudomonadati</taxon>
        <taxon>Bacteroidota</taxon>
        <taxon>Bacteroidia</taxon>
        <taxon>Bacteroidales</taxon>
        <taxon>Prevotellaceae</taxon>
        <taxon>Marseilla</taxon>
    </lineage>
</organism>
<dbReference type="InterPro" id="IPR050713">
    <property type="entry name" value="RTP_Phos/Ushers"/>
</dbReference>
<keyword evidence="1" id="KW-0732">Signal</keyword>
<dbReference type="SUPFAM" id="SSF49265">
    <property type="entry name" value="Fibronectin type III"/>
    <property type="match status" value="3"/>
</dbReference>
<evidence type="ECO:0000256" key="1">
    <source>
        <dbReference type="SAM" id="SignalP"/>
    </source>
</evidence>
<feature type="chain" id="PRO_5037459845" evidence="1">
    <location>
        <begin position="21"/>
        <end position="1362"/>
    </location>
</feature>
<dbReference type="Pfam" id="PF00041">
    <property type="entry name" value="fn3"/>
    <property type="match status" value="1"/>
</dbReference>
<feature type="domain" description="Fibronectin type-III" evidence="2">
    <location>
        <begin position="1193"/>
        <end position="1281"/>
    </location>
</feature>